<evidence type="ECO:0000256" key="2">
    <source>
        <dbReference type="ARBA" id="ARBA00022475"/>
    </source>
</evidence>
<evidence type="ECO:0000313" key="7">
    <source>
        <dbReference type="EMBL" id="AKA69170.1"/>
    </source>
</evidence>
<name>A0A0E3K0N7_CLOSL</name>
<dbReference type="GO" id="GO:0005886">
    <property type="term" value="C:plasma membrane"/>
    <property type="evidence" value="ECO:0007669"/>
    <property type="project" value="UniProtKB-SubCell"/>
</dbReference>
<organism evidence="7 8">
    <name type="scientific">Clostridium scatologenes</name>
    <dbReference type="NCBI Taxonomy" id="1548"/>
    <lineage>
        <taxon>Bacteria</taxon>
        <taxon>Bacillati</taxon>
        <taxon>Bacillota</taxon>
        <taxon>Clostridia</taxon>
        <taxon>Eubacteriales</taxon>
        <taxon>Clostridiaceae</taxon>
        <taxon>Clostridium</taxon>
    </lineage>
</organism>
<comment type="subcellular location">
    <subcellularLocation>
        <location evidence="1">Cell membrane</location>
        <topology evidence="1">Multi-pass membrane protein</topology>
    </subcellularLocation>
</comment>
<dbReference type="RefSeq" id="WP_029160401.1">
    <property type="nucleotide sequence ID" value="NZ_CP009933.1"/>
</dbReference>
<dbReference type="Pfam" id="PF03788">
    <property type="entry name" value="LrgA"/>
    <property type="match status" value="1"/>
</dbReference>
<keyword evidence="5 6" id="KW-0472">Membrane</keyword>
<evidence type="ECO:0000256" key="1">
    <source>
        <dbReference type="ARBA" id="ARBA00004651"/>
    </source>
</evidence>
<keyword evidence="2" id="KW-1003">Cell membrane</keyword>
<evidence type="ECO:0000256" key="4">
    <source>
        <dbReference type="ARBA" id="ARBA00022989"/>
    </source>
</evidence>
<sequence length="117" mass="13301">MKYLIQLMIILVTYFIGQLLQTLFHLPIPAAVIGLLLLFLALQIGIIKVEMIEDVCEFLISNMSFLFIPAGVGLMTAFGILKGKWIVFITILIISTIVFWLITAYTVKFLRKVNLHE</sequence>
<feature type="transmembrane region" description="Helical" evidence="6">
    <location>
        <begin position="86"/>
        <end position="107"/>
    </location>
</feature>
<keyword evidence="3 6" id="KW-0812">Transmembrane</keyword>
<proteinExistence type="predicted"/>
<dbReference type="HOGENOM" id="CLU_113736_2_2_9"/>
<dbReference type="KEGG" id="csq:CSCA_2045"/>
<accession>A0A0E3K0N7</accession>
<feature type="transmembrane region" description="Helical" evidence="6">
    <location>
        <begin position="30"/>
        <end position="47"/>
    </location>
</feature>
<feature type="transmembrane region" description="Helical" evidence="6">
    <location>
        <begin position="59"/>
        <end position="80"/>
    </location>
</feature>
<dbReference type="InterPro" id="IPR005538">
    <property type="entry name" value="LrgA/CidA"/>
</dbReference>
<gene>
    <name evidence="7" type="ORF">CSCA_2045</name>
</gene>
<keyword evidence="4 6" id="KW-1133">Transmembrane helix</keyword>
<dbReference type="PANTHER" id="PTHR33931:SF2">
    <property type="entry name" value="HOLIN-LIKE PROTEIN CIDA"/>
    <property type="match status" value="1"/>
</dbReference>
<dbReference type="Proteomes" id="UP000033115">
    <property type="component" value="Chromosome"/>
</dbReference>
<evidence type="ECO:0000256" key="3">
    <source>
        <dbReference type="ARBA" id="ARBA00022692"/>
    </source>
</evidence>
<evidence type="ECO:0008006" key="9">
    <source>
        <dbReference type="Google" id="ProtNLM"/>
    </source>
</evidence>
<reference evidence="7 8" key="1">
    <citation type="journal article" date="2015" name="J. Biotechnol.">
        <title>Complete genome sequence of a malodorant-producing acetogen, Clostridium scatologenes ATCC 25775(T).</title>
        <authorList>
            <person name="Zhu Z."/>
            <person name="Guo T."/>
            <person name="Zheng H."/>
            <person name="Song T."/>
            <person name="Ouyang P."/>
            <person name="Xie J."/>
        </authorList>
    </citation>
    <scope>NUCLEOTIDE SEQUENCE [LARGE SCALE GENOMIC DNA]</scope>
    <source>
        <strain evidence="7 8">ATCC 25775</strain>
    </source>
</reference>
<keyword evidence="8" id="KW-1185">Reference proteome</keyword>
<dbReference type="AlphaFoldDB" id="A0A0E3K0N7"/>
<protein>
    <recommendedName>
        <fullName evidence="9">LrgA family protein</fullName>
    </recommendedName>
</protein>
<evidence type="ECO:0000256" key="5">
    <source>
        <dbReference type="ARBA" id="ARBA00023136"/>
    </source>
</evidence>
<evidence type="ECO:0000256" key="6">
    <source>
        <dbReference type="SAM" id="Phobius"/>
    </source>
</evidence>
<feature type="transmembrane region" description="Helical" evidence="6">
    <location>
        <begin position="7"/>
        <end position="24"/>
    </location>
</feature>
<dbReference type="STRING" id="1548.CSCA_2045"/>
<dbReference type="EMBL" id="CP009933">
    <property type="protein sequence ID" value="AKA69170.1"/>
    <property type="molecule type" value="Genomic_DNA"/>
</dbReference>
<dbReference type="PANTHER" id="PTHR33931">
    <property type="entry name" value="HOLIN-LIKE PROTEIN CIDA-RELATED"/>
    <property type="match status" value="1"/>
</dbReference>
<evidence type="ECO:0000313" key="8">
    <source>
        <dbReference type="Proteomes" id="UP000033115"/>
    </source>
</evidence>